<sequence>MAAFLPMPSYVDHPKLYRRLTDSLYLEAMLLADEARAYFDEVGRAERDLLDPAVRVGFSCESLKVTTRLMHVIAWLLTRRALEAGELAPSEVLHSSRRLGDAPASDVDLLHALPPRAQSLIAASEDLHRRAARLDTAQDVVSVVSPARSMLERLKQFF</sequence>
<name>A0A7W9BAW5_9SPHN</name>
<accession>A0A7W9BAW5</accession>
<dbReference type="Pfam" id="PF07323">
    <property type="entry name" value="DUF1465"/>
    <property type="match status" value="1"/>
</dbReference>
<keyword evidence="2" id="KW-1185">Reference proteome</keyword>
<dbReference type="Proteomes" id="UP000546200">
    <property type="component" value="Unassembled WGS sequence"/>
</dbReference>
<dbReference type="Gene3D" id="1.10.8.930">
    <property type="entry name" value="Protein of unknown function DUF1465"/>
    <property type="match status" value="1"/>
</dbReference>
<organism evidence="1 2">
    <name type="scientific">Sphingomonas aerophila</name>
    <dbReference type="NCBI Taxonomy" id="1344948"/>
    <lineage>
        <taxon>Bacteria</taxon>
        <taxon>Pseudomonadati</taxon>
        <taxon>Pseudomonadota</taxon>
        <taxon>Alphaproteobacteria</taxon>
        <taxon>Sphingomonadales</taxon>
        <taxon>Sphingomonadaceae</taxon>
        <taxon>Sphingomonas</taxon>
    </lineage>
</organism>
<dbReference type="AlphaFoldDB" id="A0A7W9BAW5"/>
<proteinExistence type="predicted"/>
<evidence type="ECO:0000313" key="1">
    <source>
        <dbReference type="EMBL" id="MBB5713850.1"/>
    </source>
</evidence>
<comment type="caution">
    <text evidence="1">The sequence shown here is derived from an EMBL/GenBank/DDBJ whole genome shotgun (WGS) entry which is preliminary data.</text>
</comment>
<dbReference type="InterPro" id="IPR038301">
    <property type="entry name" value="AraC-like_sf"/>
</dbReference>
<dbReference type="InterPro" id="IPR010848">
    <property type="entry name" value="DUF1465"/>
</dbReference>
<gene>
    <name evidence="1" type="ORF">FHS94_000673</name>
</gene>
<protein>
    <submittedName>
        <fullName evidence="1">Regulator of CtrA degradation</fullName>
    </submittedName>
</protein>
<dbReference type="EMBL" id="JACIJK010000002">
    <property type="protein sequence ID" value="MBB5713850.1"/>
    <property type="molecule type" value="Genomic_DNA"/>
</dbReference>
<evidence type="ECO:0000313" key="2">
    <source>
        <dbReference type="Proteomes" id="UP000546200"/>
    </source>
</evidence>
<reference evidence="1 2" key="1">
    <citation type="submission" date="2020-08" db="EMBL/GenBank/DDBJ databases">
        <title>Genomic Encyclopedia of Type Strains, Phase IV (KMG-IV): sequencing the most valuable type-strain genomes for metagenomic binning, comparative biology and taxonomic classification.</title>
        <authorList>
            <person name="Goeker M."/>
        </authorList>
    </citation>
    <scope>NUCLEOTIDE SEQUENCE [LARGE SCALE GENOMIC DNA]</scope>
    <source>
        <strain evidence="1 2">DSM 100044</strain>
    </source>
</reference>